<dbReference type="SUPFAM" id="SSF52972">
    <property type="entry name" value="ITPase-like"/>
    <property type="match status" value="1"/>
</dbReference>
<comment type="subcellular location">
    <subcellularLocation>
        <location evidence="4">Cytoplasm</location>
    </subcellularLocation>
</comment>
<evidence type="ECO:0000256" key="2">
    <source>
        <dbReference type="ARBA" id="ARBA00022801"/>
    </source>
</evidence>
<dbReference type="HAMAP" id="MF_00528">
    <property type="entry name" value="Maf"/>
    <property type="match status" value="1"/>
</dbReference>
<proteinExistence type="inferred from homology"/>
<comment type="caution">
    <text evidence="4">Lacks conserved residue(s) required for the propagation of feature annotation.</text>
</comment>
<sequence length="213" mass="22931">MTPDVSRPAGPFCSTAPLILASGSPRRQEFLKNLGLDFQVLPAVIDETPEPGENSVHFARRMALEKACQVAGIHPDSYIISADTVVTVRDRILGKPADGEEALAMLTALQDTTHTVITGLCLHHREKKITELQTCSTEVTFARFPETALRAYVATGEPLDKAGGYGIQGIGGFLVRHIRGSCSNVIGLPVSQLVTLLLHHQIVAPCPSREDSL</sequence>
<comment type="catalytic activity">
    <reaction evidence="4">
        <text>UTP + H2O = UMP + diphosphate + H(+)</text>
        <dbReference type="Rhea" id="RHEA:29395"/>
        <dbReference type="ChEBI" id="CHEBI:15377"/>
        <dbReference type="ChEBI" id="CHEBI:15378"/>
        <dbReference type="ChEBI" id="CHEBI:33019"/>
        <dbReference type="ChEBI" id="CHEBI:46398"/>
        <dbReference type="ChEBI" id="CHEBI:57865"/>
        <dbReference type="EC" id="3.6.1.9"/>
    </reaction>
</comment>
<dbReference type="NCBIfam" id="TIGR00172">
    <property type="entry name" value="maf"/>
    <property type="match status" value="1"/>
</dbReference>
<evidence type="ECO:0000313" key="6">
    <source>
        <dbReference type="Proteomes" id="UP001063350"/>
    </source>
</evidence>
<dbReference type="AlphaFoldDB" id="A0A915XKF5"/>
<dbReference type="GO" id="GO:0009117">
    <property type="term" value="P:nucleotide metabolic process"/>
    <property type="evidence" value="ECO:0007669"/>
    <property type="project" value="UniProtKB-KW"/>
</dbReference>
<dbReference type="Pfam" id="PF02545">
    <property type="entry name" value="Maf"/>
    <property type="match status" value="1"/>
</dbReference>
<name>A0A915XKF5_9BACT</name>
<feature type="site" description="Important for substrate specificity" evidence="4">
    <location>
        <position position="26"/>
    </location>
</feature>
<comment type="similarity">
    <text evidence="4">Belongs to the Maf family. YhdE subfamily.</text>
</comment>
<dbReference type="EC" id="3.6.1.9" evidence="4"/>
<dbReference type="CDD" id="cd00555">
    <property type="entry name" value="Maf"/>
    <property type="match status" value="1"/>
</dbReference>
<dbReference type="KEGG" id="ddu:GF1_05770"/>
<dbReference type="EMBL" id="AP024233">
    <property type="protein sequence ID" value="BCO08201.1"/>
    <property type="molecule type" value="Genomic_DNA"/>
</dbReference>
<evidence type="ECO:0000256" key="1">
    <source>
        <dbReference type="ARBA" id="ARBA00001968"/>
    </source>
</evidence>
<dbReference type="PANTHER" id="PTHR43213">
    <property type="entry name" value="BIFUNCTIONAL DTTP/UTP PYROPHOSPHATASE/METHYLTRANSFERASE PROTEIN-RELATED"/>
    <property type="match status" value="1"/>
</dbReference>
<accession>A0A915XKF5</accession>
<dbReference type="InterPro" id="IPR003697">
    <property type="entry name" value="Maf-like"/>
</dbReference>
<dbReference type="Gene3D" id="3.90.950.10">
    <property type="match status" value="1"/>
</dbReference>
<feature type="site" description="Important for substrate specificity" evidence="4">
    <location>
        <position position="84"/>
    </location>
</feature>
<dbReference type="GO" id="GO:0005737">
    <property type="term" value="C:cytoplasm"/>
    <property type="evidence" value="ECO:0007669"/>
    <property type="project" value="UniProtKB-SubCell"/>
</dbReference>
<evidence type="ECO:0000313" key="5">
    <source>
        <dbReference type="EMBL" id="BCO08201.1"/>
    </source>
</evidence>
<evidence type="ECO:0000256" key="4">
    <source>
        <dbReference type="HAMAP-Rule" id="MF_00528"/>
    </source>
</evidence>
<dbReference type="Proteomes" id="UP001063350">
    <property type="component" value="Chromosome"/>
</dbReference>
<comment type="cofactor">
    <cofactor evidence="1 4">
        <name>a divalent metal cation</name>
        <dbReference type="ChEBI" id="CHEBI:60240"/>
    </cofactor>
</comment>
<organism evidence="5 6">
    <name type="scientific">Desulfolithobacter dissulfuricans</name>
    <dbReference type="NCBI Taxonomy" id="2795293"/>
    <lineage>
        <taxon>Bacteria</taxon>
        <taxon>Pseudomonadati</taxon>
        <taxon>Thermodesulfobacteriota</taxon>
        <taxon>Desulfobulbia</taxon>
        <taxon>Desulfobulbales</taxon>
        <taxon>Desulfobulbaceae</taxon>
        <taxon>Desulfolithobacter</taxon>
    </lineage>
</organism>
<feature type="site" description="Important for substrate specificity" evidence="4">
    <location>
        <position position="168"/>
    </location>
</feature>
<dbReference type="PIRSF" id="PIRSF006305">
    <property type="entry name" value="Maf"/>
    <property type="match status" value="1"/>
</dbReference>
<evidence type="ECO:0000256" key="3">
    <source>
        <dbReference type="ARBA" id="ARBA00023080"/>
    </source>
</evidence>
<dbReference type="PANTHER" id="PTHR43213:SF5">
    <property type="entry name" value="BIFUNCTIONAL DTTP_UTP PYROPHOSPHATASE_METHYLTRANSFERASE PROTEIN-RELATED"/>
    <property type="match status" value="1"/>
</dbReference>
<dbReference type="InterPro" id="IPR029001">
    <property type="entry name" value="ITPase-like_fam"/>
</dbReference>
<feature type="active site" description="Proton acceptor" evidence="4">
    <location>
        <position position="83"/>
    </location>
</feature>
<keyword evidence="3 4" id="KW-0546">Nucleotide metabolism</keyword>
<comment type="function">
    <text evidence="4">Nucleoside triphosphate pyrophosphatase that hydrolyzes dTTP and UTP. May have a dual role in cell division arrest and in preventing the incorporation of modified nucleotides into cellular nucleic acids.</text>
</comment>
<protein>
    <recommendedName>
        <fullName evidence="4">dTTP/UTP pyrophosphatase</fullName>
        <shortName evidence="4">dTTPase/UTPase</shortName>
        <ecNumber evidence="4">3.6.1.9</ecNumber>
    </recommendedName>
    <alternativeName>
        <fullName evidence="4">Nucleoside triphosphate pyrophosphatase</fullName>
    </alternativeName>
    <alternativeName>
        <fullName evidence="4">Nucleotide pyrophosphatase</fullName>
        <shortName evidence="4">Nucleotide PPase</shortName>
    </alternativeName>
</protein>
<dbReference type="RefSeq" id="WP_267928117.1">
    <property type="nucleotide sequence ID" value="NZ_AP024233.1"/>
</dbReference>
<comment type="catalytic activity">
    <reaction evidence="4">
        <text>dTTP + H2O = dTMP + diphosphate + H(+)</text>
        <dbReference type="Rhea" id="RHEA:28534"/>
        <dbReference type="ChEBI" id="CHEBI:15377"/>
        <dbReference type="ChEBI" id="CHEBI:15378"/>
        <dbReference type="ChEBI" id="CHEBI:33019"/>
        <dbReference type="ChEBI" id="CHEBI:37568"/>
        <dbReference type="ChEBI" id="CHEBI:63528"/>
        <dbReference type="EC" id="3.6.1.9"/>
    </reaction>
</comment>
<gene>
    <name evidence="5" type="ORF">GF1_05770</name>
</gene>
<keyword evidence="2 4" id="KW-0378">Hydrolase</keyword>
<keyword evidence="6" id="KW-1185">Reference proteome</keyword>
<dbReference type="GO" id="GO:0047429">
    <property type="term" value="F:nucleoside triphosphate diphosphatase activity"/>
    <property type="evidence" value="ECO:0007669"/>
    <property type="project" value="UniProtKB-EC"/>
</dbReference>
<keyword evidence="4" id="KW-0963">Cytoplasm</keyword>
<reference evidence="5" key="1">
    <citation type="submission" date="2020-12" db="EMBL/GenBank/DDBJ databases">
        <title>Desulfobium dissulfuricans gen. nov., sp. nov., a novel mesophilic, sulfate-reducing bacterium isolated from a deep-sea hydrothermal vent.</title>
        <authorList>
            <person name="Hashimoto Y."/>
            <person name="Tame A."/>
            <person name="Sawayama S."/>
            <person name="Miyazaki J."/>
            <person name="Takai K."/>
            <person name="Nakagawa S."/>
        </authorList>
    </citation>
    <scope>NUCLEOTIDE SEQUENCE</scope>
    <source>
        <strain evidence="5">GF1</strain>
    </source>
</reference>